<name>A0A0U1HMG6_YERRO</name>
<keyword evidence="1" id="KW-1133">Transmembrane helix</keyword>
<evidence type="ECO:0000256" key="1">
    <source>
        <dbReference type="SAM" id="Phobius"/>
    </source>
</evidence>
<proteinExistence type="predicted"/>
<reference evidence="3 5" key="2">
    <citation type="submission" date="2015-03" db="EMBL/GenBank/DDBJ databases">
        <authorList>
            <person name="Murphy D."/>
        </authorList>
    </citation>
    <scope>NUCLEOTIDE SEQUENCE [LARGE SCALE GENOMIC DNA]</scope>
    <source>
        <strain evidence="3 5">68/02</strain>
    </source>
</reference>
<evidence type="ECO:0000313" key="5">
    <source>
        <dbReference type="Proteomes" id="UP000042054"/>
    </source>
</evidence>
<feature type="transmembrane region" description="Helical" evidence="1">
    <location>
        <begin position="6"/>
        <end position="23"/>
    </location>
</feature>
<organism evidence="3 5">
    <name type="scientific">Yersinia rohdei</name>
    <dbReference type="NCBI Taxonomy" id="29485"/>
    <lineage>
        <taxon>Bacteria</taxon>
        <taxon>Pseudomonadati</taxon>
        <taxon>Pseudomonadota</taxon>
        <taxon>Gammaproteobacteria</taxon>
        <taxon>Enterobacterales</taxon>
        <taxon>Yersiniaceae</taxon>
        <taxon>Yersinia</taxon>
    </lineage>
</organism>
<accession>A0A0U1HMG6</accession>
<dbReference type="Proteomes" id="UP000042054">
    <property type="component" value="Unassembled WGS sequence"/>
</dbReference>
<sequence length="56" mass="6568">MLLDKILLVAIMVLLSLFAWMCLSPYHMYITVYEFLELFGFKEGYNSFSFATETSE</sequence>
<keyword evidence="4" id="KW-1185">Reference proteome</keyword>
<keyword evidence="1" id="KW-0472">Membrane</keyword>
<gene>
    <name evidence="2" type="ORF">CH64_895</name>
    <name evidence="3" type="ORF">ERS008555_00068</name>
</gene>
<dbReference type="EMBL" id="CTKE01000001">
    <property type="protein sequence ID" value="CQI87747.1"/>
    <property type="molecule type" value="Genomic_DNA"/>
</dbReference>
<dbReference type="AlphaFoldDB" id="A0A0U1HMG6"/>
<evidence type="ECO:0000313" key="2">
    <source>
        <dbReference type="EMBL" id="AJJ09448.1"/>
    </source>
</evidence>
<dbReference type="Proteomes" id="UP000031914">
    <property type="component" value="Chromosome"/>
</dbReference>
<dbReference type="KEGG" id="yro:CH64_895"/>
<evidence type="ECO:0000313" key="4">
    <source>
        <dbReference type="Proteomes" id="UP000031914"/>
    </source>
</evidence>
<dbReference type="EMBL" id="CP009787">
    <property type="protein sequence ID" value="AJJ09448.1"/>
    <property type="molecule type" value="Genomic_DNA"/>
</dbReference>
<protein>
    <submittedName>
        <fullName evidence="3">Uncharacterized protein</fullName>
    </submittedName>
</protein>
<evidence type="ECO:0000313" key="3">
    <source>
        <dbReference type="EMBL" id="CQI87747.1"/>
    </source>
</evidence>
<reference evidence="2 4" key="1">
    <citation type="journal article" date="2015" name="Genome Announc.">
        <title>Thirty-Two Complete Genome Assemblies of Nine Yersinia Species, Including Y. pestis, Y. pseudotuberculosis, and Y. enterocolitica.</title>
        <authorList>
            <person name="Johnson S.L."/>
            <person name="Daligault H.E."/>
            <person name="Davenport K.W."/>
            <person name="Jaissle J."/>
            <person name="Frey K.G."/>
            <person name="Ladner J.T."/>
            <person name="Broomall S.M."/>
            <person name="Bishop-Lilly K.A."/>
            <person name="Bruce D.C."/>
            <person name="Coyne S.R."/>
            <person name="Gibbons H.S."/>
            <person name="Lo C.C."/>
            <person name="Munk A.C."/>
            <person name="Rosenzweig C.N."/>
            <person name="Koroleva G.I."/>
            <person name="Palacios G.F."/>
            <person name="Redden C.L."/>
            <person name="Xu Y."/>
            <person name="Minogue T.D."/>
            <person name="Chain P.S."/>
        </authorList>
    </citation>
    <scope>NUCLEOTIDE SEQUENCE [LARGE SCALE GENOMIC DNA]</scope>
    <source>
        <strain evidence="2 4">YRA</strain>
    </source>
</reference>
<keyword evidence="1" id="KW-0812">Transmembrane</keyword>